<dbReference type="GO" id="GO:0022857">
    <property type="term" value="F:transmembrane transporter activity"/>
    <property type="evidence" value="ECO:0007669"/>
    <property type="project" value="InterPro"/>
</dbReference>
<evidence type="ECO:0000256" key="2">
    <source>
        <dbReference type="ARBA" id="ARBA00022448"/>
    </source>
</evidence>
<reference evidence="9 10" key="1">
    <citation type="submission" date="2018-05" db="EMBL/GenBank/DDBJ databases">
        <title>Genome sequencing and assembly of the regulated plant pathogen Lachnellula willkommii and related sister species for the development of diagnostic species identification markers.</title>
        <authorList>
            <person name="Giroux E."/>
            <person name="Bilodeau G."/>
        </authorList>
    </citation>
    <scope>NUCLEOTIDE SEQUENCE [LARGE SCALE GENOMIC DNA]</scope>
    <source>
        <strain evidence="9 10">CBS 268.59</strain>
    </source>
</reference>
<dbReference type="CDD" id="cd17502">
    <property type="entry name" value="MFS_Azr1_MDR_like"/>
    <property type="match status" value="1"/>
</dbReference>
<feature type="compositionally biased region" description="Polar residues" evidence="6">
    <location>
        <begin position="11"/>
        <end position="20"/>
    </location>
</feature>
<keyword evidence="4 7" id="KW-1133">Transmembrane helix</keyword>
<dbReference type="PANTHER" id="PTHR23501">
    <property type="entry name" value="MAJOR FACILITATOR SUPERFAMILY"/>
    <property type="match status" value="1"/>
</dbReference>
<dbReference type="AlphaFoldDB" id="A0A8T9CHF0"/>
<feature type="transmembrane region" description="Helical" evidence="7">
    <location>
        <begin position="525"/>
        <end position="545"/>
    </location>
</feature>
<feature type="transmembrane region" description="Helical" evidence="7">
    <location>
        <begin position="327"/>
        <end position="348"/>
    </location>
</feature>
<organism evidence="9 10">
    <name type="scientific">Lachnellula suecica</name>
    <dbReference type="NCBI Taxonomy" id="602035"/>
    <lineage>
        <taxon>Eukaryota</taxon>
        <taxon>Fungi</taxon>
        <taxon>Dikarya</taxon>
        <taxon>Ascomycota</taxon>
        <taxon>Pezizomycotina</taxon>
        <taxon>Leotiomycetes</taxon>
        <taxon>Helotiales</taxon>
        <taxon>Lachnaceae</taxon>
        <taxon>Lachnellula</taxon>
    </lineage>
</organism>
<evidence type="ECO:0000256" key="5">
    <source>
        <dbReference type="ARBA" id="ARBA00023136"/>
    </source>
</evidence>
<dbReference type="Pfam" id="PF07690">
    <property type="entry name" value="MFS_1"/>
    <property type="match status" value="1"/>
</dbReference>
<feature type="compositionally biased region" description="Basic and acidic residues" evidence="6">
    <location>
        <begin position="1"/>
        <end position="10"/>
    </location>
</feature>
<feature type="transmembrane region" description="Helical" evidence="7">
    <location>
        <begin position="284"/>
        <end position="307"/>
    </location>
</feature>
<comment type="subcellular location">
    <subcellularLocation>
        <location evidence="1">Membrane</location>
        <topology evidence="1">Multi-pass membrane protein</topology>
    </subcellularLocation>
</comment>
<evidence type="ECO:0000256" key="3">
    <source>
        <dbReference type="ARBA" id="ARBA00022692"/>
    </source>
</evidence>
<feature type="domain" description="Major facilitator superfamily (MFS) profile" evidence="8">
    <location>
        <begin position="60"/>
        <end position="548"/>
    </location>
</feature>
<evidence type="ECO:0000256" key="4">
    <source>
        <dbReference type="ARBA" id="ARBA00022989"/>
    </source>
</evidence>
<feature type="transmembrane region" description="Helical" evidence="7">
    <location>
        <begin position="57"/>
        <end position="83"/>
    </location>
</feature>
<feature type="transmembrane region" description="Helical" evidence="7">
    <location>
        <begin position="448"/>
        <end position="467"/>
    </location>
</feature>
<keyword evidence="5 7" id="KW-0472">Membrane</keyword>
<dbReference type="GO" id="GO:0005886">
    <property type="term" value="C:plasma membrane"/>
    <property type="evidence" value="ECO:0007669"/>
    <property type="project" value="TreeGrafter"/>
</dbReference>
<feature type="transmembrane region" description="Helical" evidence="7">
    <location>
        <begin position="387"/>
        <end position="410"/>
    </location>
</feature>
<evidence type="ECO:0000313" key="9">
    <source>
        <dbReference type="EMBL" id="TVY84592.1"/>
    </source>
</evidence>
<feature type="region of interest" description="Disordered" evidence="6">
    <location>
        <begin position="1"/>
        <end position="37"/>
    </location>
</feature>
<dbReference type="EMBL" id="QGMK01000071">
    <property type="protein sequence ID" value="TVY84592.1"/>
    <property type="molecule type" value="Genomic_DNA"/>
</dbReference>
<sequence length="571" mass="61475">MSEPTHEQNHQFETSKSADSAANEGHLKSSDSLHDPEKPVQIALDDDEPTYYTGFRLWAIIGTLYLTTLLAALDIGIVATAIPGITDSFHNVNDVGWYGGAIFLLVSTTSPMWGKLYKYLSARWIYLIAISLFLIGSIVAATATNSIALIIARAIQGMGASGALSGSVLMINYVAHPSQQPLFLGLWTTVYMISTIIGPLIGGAFTTHVTWRWCFWINLPVGGPVVAMVLIFFHVPKHVKYPVASWKEILINLDIPGFSVLVASLVCFTLALQKGGQTELWSDGSVIATLVMWVVLTIGFFVIEYFMGYQALVPLGLLKSRLAWTNTLYAMMVNVAEFQILFYLPIYFQSVHGQSAIASGVNSLPFMAFFGVGSILAGGVIAKTQVWQPFLLASGLVATAGAALMYTLEIDSSKGRYLGPEVLVGFGIGLGCQVPMMALQAFTPPEDVAVITSILIMANSISGEYFVTAAQSVFTNRLLDTLRVTAPHIPSFTILGTGATDIRRVFTGDDLAHVLDAYMVGTKAVFAFSIAGAAFTAVLALIVPFKKMPDPNAPKKVAEVDEKSSSEVVGV</sequence>
<dbReference type="InterPro" id="IPR020846">
    <property type="entry name" value="MFS_dom"/>
</dbReference>
<feature type="transmembrane region" description="Helical" evidence="7">
    <location>
        <begin position="360"/>
        <end position="381"/>
    </location>
</feature>
<dbReference type="Proteomes" id="UP000469558">
    <property type="component" value="Unassembled WGS sequence"/>
</dbReference>
<dbReference type="SUPFAM" id="SSF103473">
    <property type="entry name" value="MFS general substrate transporter"/>
    <property type="match status" value="1"/>
</dbReference>
<accession>A0A8T9CHF0</accession>
<protein>
    <submittedName>
        <fullName evidence="9">Dehydrocurvularin exporter</fullName>
    </submittedName>
</protein>
<feature type="transmembrane region" description="Helical" evidence="7">
    <location>
        <begin position="125"/>
        <end position="151"/>
    </location>
</feature>
<keyword evidence="3 7" id="KW-0812">Transmembrane</keyword>
<feature type="transmembrane region" description="Helical" evidence="7">
    <location>
        <begin position="255"/>
        <end position="272"/>
    </location>
</feature>
<feature type="transmembrane region" description="Helical" evidence="7">
    <location>
        <begin position="95"/>
        <end position="113"/>
    </location>
</feature>
<keyword evidence="2" id="KW-0813">Transport</keyword>
<dbReference type="OrthoDB" id="10021397at2759"/>
<keyword evidence="10" id="KW-1185">Reference proteome</keyword>
<name>A0A8T9CHF0_9HELO</name>
<dbReference type="PROSITE" id="PS50850">
    <property type="entry name" value="MFS"/>
    <property type="match status" value="1"/>
</dbReference>
<evidence type="ECO:0000313" key="10">
    <source>
        <dbReference type="Proteomes" id="UP000469558"/>
    </source>
</evidence>
<evidence type="ECO:0000256" key="1">
    <source>
        <dbReference type="ARBA" id="ARBA00004141"/>
    </source>
</evidence>
<dbReference type="PANTHER" id="PTHR23501:SF177">
    <property type="entry name" value="MAJOR FACILITATOR SUPERFAMILY (MFS) PROFILE DOMAIN-CONTAINING PROTEIN-RELATED"/>
    <property type="match status" value="1"/>
</dbReference>
<proteinExistence type="predicted"/>
<dbReference type="Gene3D" id="1.20.1250.20">
    <property type="entry name" value="MFS general substrate transporter like domains"/>
    <property type="match status" value="1"/>
</dbReference>
<feature type="transmembrane region" description="Helical" evidence="7">
    <location>
        <begin position="422"/>
        <end position="442"/>
    </location>
</feature>
<dbReference type="InterPro" id="IPR011701">
    <property type="entry name" value="MFS"/>
</dbReference>
<evidence type="ECO:0000256" key="7">
    <source>
        <dbReference type="SAM" id="Phobius"/>
    </source>
</evidence>
<comment type="caution">
    <text evidence="9">The sequence shown here is derived from an EMBL/GenBank/DDBJ whole genome shotgun (WGS) entry which is preliminary data.</text>
</comment>
<feature type="transmembrane region" description="Helical" evidence="7">
    <location>
        <begin position="213"/>
        <end position="235"/>
    </location>
</feature>
<feature type="compositionally biased region" description="Basic and acidic residues" evidence="6">
    <location>
        <begin position="25"/>
        <end position="37"/>
    </location>
</feature>
<gene>
    <name evidence="9" type="primary">Dhc2</name>
    <name evidence="9" type="ORF">LSUE1_G000561</name>
</gene>
<feature type="transmembrane region" description="Helical" evidence="7">
    <location>
        <begin position="182"/>
        <end position="201"/>
    </location>
</feature>
<evidence type="ECO:0000256" key="6">
    <source>
        <dbReference type="SAM" id="MobiDB-lite"/>
    </source>
</evidence>
<dbReference type="InterPro" id="IPR036259">
    <property type="entry name" value="MFS_trans_sf"/>
</dbReference>
<evidence type="ECO:0000259" key="8">
    <source>
        <dbReference type="PROSITE" id="PS50850"/>
    </source>
</evidence>